<feature type="transmembrane region" description="Helical" evidence="8">
    <location>
        <begin position="391"/>
        <end position="414"/>
    </location>
</feature>
<name>A0ABD1ETJ0_HYPHA</name>
<dbReference type="AlphaFoldDB" id="A0ABD1ETJ0"/>
<evidence type="ECO:0000259" key="9">
    <source>
        <dbReference type="PROSITE" id="PS50850"/>
    </source>
</evidence>
<dbReference type="Proteomes" id="UP001566132">
    <property type="component" value="Unassembled WGS sequence"/>
</dbReference>
<dbReference type="Pfam" id="PF00083">
    <property type="entry name" value="Sugar_tr"/>
    <property type="match status" value="1"/>
</dbReference>
<feature type="transmembrane region" description="Helical" evidence="8">
    <location>
        <begin position="146"/>
        <end position="165"/>
    </location>
</feature>
<feature type="transmembrane region" description="Helical" evidence="8">
    <location>
        <begin position="256"/>
        <end position="279"/>
    </location>
</feature>
<keyword evidence="4 8" id="KW-1133">Transmembrane helix</keyword>
<feature type="transmembrane region" description="Helical" evidence="8">
    <location>
        <begin position="112"/>
        <end position="134"/>
    </location>
</feature>
<dbReference type="PROSITE" id="PS00216">
    <property type="entry name" value="SUGAR_TRANSPORT_1"/>
    <property type="match status" value="1"/>
</dbReference>
<dbReference type="InterPro" id="IPR050549">
    <property type="entry name" value="MFS_Trehalose_Transporter"/>
</dbReference>
<feature type="transmembrane region" description="Helical" evidence="8">
    <location>
        <begin position="171"/>
        <end position="192"/>
    </location>
</feature>
<dbReference type="PRINTS" id="PR00171">
    <property type="entry name" value="SUGRTRNSPORT"/>
</dbReference>
<dbReference type="PROSITE" id="PS50850">
    <property type="entry name" value="MFS"/>
    <property type="match status" value="1"/>
</dbReference>
<feature type="domain" description="Major facilitator superfamily (MFS) profile" evidence="9">
    <location>
        <begin position="12"/>
        <end position="446"/>
    </location>
</feature>
<keyword evidence="11" id="KW-1185">Reference proteome</keyword>
<accession>A0ABD1ETJ0</accession>
<comment type="subcellular location">
    <subcellularLocation>
        <location evidence="1">Cell membrane</location>
        <topology evidence="1">Multi-pass membrane protein</topology>
    </subcellularLocation>
</comment>
<evidence type="ECO:0000256" key="3">
    <source>
        <dbReference type="ARBA" id="ARBA00022692"/>
    </source>
</evidence>
<dbReference type="InterPro" id="IPR020846">
    <property type="entry name" value="MFS_dom"/>
</dbReference>
<evidence type="ECO:0000256" key="8">
    <source>
        <dbReference type="SAM" id="Phobius"/>
    </source>
</evidence>
<keyword evidence="2" id="KW-1003">Cell membrane</keyword>
<proteinExistence type="inferred from homology"/>
<evidence type="ECO:0000313" key="10">
    <source>
        <dbReference type="EMBL" id="KAL1501806.1"/>
    </source>
</evidence>
<dbReference type="SUPFAM" id="SSF103473">
    <property type="entry name" value="MFS general substrate transporter"/>
    <property type="match status" value="1"/>
</dbReference>
<evidence type="ECO:0000256" key="6">
    <source>
        <dbReference type="ARBA" id="ARBA00023180"/>
    </source>
</evidence>
<feature type="transmembrane region" description="Helical" evidence="8">
    <location>
        <begin position="12"/>
        <end position="33"/>
    </location>
</feature>
<dbReference type="EMBL" id="JBDJPC010000005">
    <property type="protein sequence ID" value="KAL1501806.1"/>
    <property type="molecule type" value="Genomic_DNA"/>
</dbReference>
<dbReference type="FunFam" id="1.20.1250.20:FF:000055">
    <property type="entry name" value="Facilitated trehalose transporter Tret1-2 homolog"/>
    <property type="match status" value="1"/>
</dbReference>
<evidence type="ECO:0000313" key="11">
    <source>
        <dbReference type="Proteomes" id="UP001566132"/>
    </source>
</evidence>
<dbReference type="PROSITE" id="PS51257">
    <property type="entry name" value="PROKAR_LIPOPROTEIN"/>
    <property type="match status" value="1"/>
</dbReference>
<organism evidence="10 11">
    <name type="scientific">Hypothenemus hampei</name>
    <name type="common">Coffee berry borer</name>
    <dbReference type="NCBI Taxonomy" id="57062"/>
    <lineage>
        <taxon>Eukaryota</taxon>
        <taxon>Metazoa</taxon>
        <taxon>Ecdysozoa</taxon>
        <taxon>Arthropoda</taxon>
        <taxon>Hexapoda</taxon>
        <taxon>Insecta</taxon>
        <taxon>Pterygota</taxon>
        <taxon>Neoptera</taxon>
        <taxon>Endopterygota</taxon>
        <taxon>Coleoptera</taxon>
        <taxon>Polyphaga</taxon>
        <taxon>Cucujiformia</taxon>
        <taxon>Curculionidae</taxon>
        <taxon>Scolytinae</taxon>
        <taxon>Hypothenemus</taxon>
    </lineage>
</organism>
<evidence type="ECO:0000256" key="1">
    <source>
        <dbReference type="ARBA" id="ARBA00004651"/>
    </source>
</evidence>
<keyword evidence="3 8" id="KW-0812">Transmembrane</keyword>
<dbReference type="InterPro" id="IPR005829">
    <property type="entry name" value="Sugar_transporter_CS"/>
</dbReference>
<dbReference type="InterPro" id="IPR003663">
    <property type="entry name" value="Sugar/inositol_transpt"/>
</dbReference>
<dbReference type="PANTHER" id="PTHR48021">
    <property type="match status" value="1"/>
</dbReference>
<evidence type="ECO:0000256" key="5">
    <source>
        <dbReference type="ARBA" id="ARBA00023136"/>
    </source>
</evidence>
<feature type="transmembrane region" description="Helical" evidence="8">
    <location>
        <begin position="88"/>
        <end position="106"/>
    </location>
</feature>
<feature type="transmembrane region" description="Helical" evidence="8">
    <location>
        <begin position="321"/>
        <end position="343"/>
    </location>
</feature>
<gene>
    <name evidence="10" type="ORF">ABEB36_007062</name>
</gene>
<feature type="transmembrane region" description="Helical" evidence="8">
    <location>
        <begin position="61"/>
        <end position="81"/>
    </location>
</feature>
<dbReference type="InterPro" id="IPR005828">
    <property type="entry name" value="MFS_sugar_transport-like"/>
</dbReference>
<dbReference type="Gene3D" id="1.20.1250.20">
    <property type="entry name" value="MFS general substrate transporter like domains"/>
    <property type="match status" value="2"/>
</dbReference>
<keyword evidence="6" id="KW-0325">Glycoprotein</keyword>
<dbReference type="GO" id="GO:0005886">
    <property type="term" value="C:plasma membrane"/>
    <property type="evidence" value="ECO:0007669"/>
    <property type="project" value="UniProtKB-SubCell"/>
</dbReference>
<comment type="similarity">
    <text evidence="7">Belongs to the major facilitator superfamily. Sugar transporter (TC 2.A.1.1) family. Trehalose transporter subfamily.</text>
</comment>
<feature type="transmembrane region" description="Helical" evidence="8">
    <location>
        <begin position="355"/>
        <end position="379"/>
    </location>
</feature>
<dbReference type="PANTHER" id="PTHR48021:SF47">
    <property type="entry name" value="GH17672P"/>
    <property type="match status" value="1"/>
</dbReference>
<comment type="caution">
    <text evidence="10">The sequence shown here is derived from an EMBL/GenBank/DDBJ whole genome shotgun (WGS) entry which is preliminary data.</text>
</comment>
<feature type="transmembrane region" description="Helical" evidence="8">
    <location>
        <begin position="420"/>
        <end position="442"/>
    </location>
</feature>
<keyword evidence="5 8" id="KW-0472">Membrane</keyword>
<sequence length="462" mass="50020">MAATKFCEKNFIYFAVFTVNLITFAAGGCWSWTSPVLPKLRSTDPNVNPLSEPTTTFEESWIAGIMNLGAIAGPFAAGVMSEKFGKKIALLVLASPIVFSHVLSIFATNIHFFLAARLLIGIGAGAVFSIVPGYLGEIAEDTNRGLLGSMMGVFNCLGILLMYLIGPFVSLRVFGFINLLAPITFFVLFGVLTPASPYDLIKQGKTYEAELSLAKLRGKCSSDVQKELAQIIDSIQCFSDSTVGLKLLKNKAFVKAMIICLALMALQQLSGIGAVLGYMQNIFESTGSSIPSEYLSILIGSIQLISNVCSAQLVEKAGRKILLIISNIFSAIALISLGAYFYMLSSSMDVSCMNWLPIVSLITFIITFNLGLANLPWVILSELFPANIKPLSSTVATFFCFGLSFVVNICFPIITETLGMPGTFWIFAGILFVGFTFSIIIIPETKGKSSLEIQHMLSETKK</sequence>
<dbReference type="InterPro" id="IPR036259">
    <property type="entry name" value="MFS_trans_sf"/>
</dbReference>
<protein>
    <recommendedName>
        <fullName evidence="9">Major facilitator superfamily (MFS) profile domain-containing protein</fullName>
    </recommendedName>
</protein>
<dbReference type="PROSITE" id="PS00217">
    <property type="entry name" value="SUGAR_TRANSPORT_2"/>
    <property type="match status" value="1"/>
</dbReference>
<feature type="transmembrane region" description="Helical" evidence="8">
    <location>
        <begin position="294"/>
        <end position="314"/>
    </location>
</feature>
<evidence type="ECO:0000256" key="7">
    <source>
        <dbReference type="ARBA" id="ARBA00024348"/>
    </source>
</evidence>
<evidence type="ECO:0000256" key="4">
    <source>
        <dbReference type="ARBA" id="ARBA00022989"/>
    </source>
</evidence>
<reference evidence="10 11" key="1">
    <citation type="submission" date="2024-05" db="EMBL/GenBank/DDBJ databases">
        <title>Genetic variation in Jamaican populations of the coffee berry borer (Hypothenemus hampei).</title>
        <authorList>
            <person name="Errbii M."/>
            <person name="Myrie A."/>
        </authorList>
    </citation>
    <scope>NUCLEOTIDE SEQUENCE [LARGE SCALE GENOMIC DNA]</scope>
    <source>
        <strain evidence="10">JA-Hopewell-2020-01-JO</strain>
        <tissue evidence="10">Whole body</tissue>
    </source>
</reference>
<evidence type="ECO:0000256" key="2">
    <source>
        <dbReference type="ARBA" id="ARBA00022475"/>
    </source>
</evidence>